<organism evidence="2 3">
    <name type="scientific">Dendrobium catenatum</name>
    <dbReference type="NCBI Taxonomy" id="906689"/>
    <lineage>
        <taxon>Eukaryota</taxon>
        <taxon>Viridiplantae</taxon>
        <taxon>Streptophyta</taxon>
        <taxon>Embryophyta</taxon>
        <taxon>Tracheophyta</taxon>
        <taxon>Spermatophyta</taxon>
        <taxon>Magnoliopsida</taxon>
        <taxon>Liliopsida</taxon>
        <taxon>Asparagales</taxon>
        <taxon>Orchidaceae</taxon>
        <taxon>Epidendroideae</taxon>
        <taxon>Malaxideae</taxon>
        <taxon>Dendrobiinae</taxon>
        <taxon>Dendrobium</taxon>
    </lineage>
</organism>
<keyword evidence="3" id="KW-1185">Reference proteome</keyword>
<dbReference type="EMBL" id="KZ502843">
    <property type="protein sequence ID" value="PKU72168.1"/>
    <property type="molecule type" value="Genomic_DNA"/>
</dbReference>
<gene>
    <name evidence="2" type="ORF">MA16_Dca006761</name>
</gene>
<dbReference type="AlphaFoldDB" id="A0A2I0W936"/>
<reference evidence="2 3" key="2">
    <citation type="journal article" date="2017" name="Nature">
        <title>The Apostasia genome and the evolution of orchids.</title>
        <authorList>
            <person name="Zhang G.Q."/>
            <person name="Liu K.W."/>
            <person name="Li Z."/>
            <person name="Lohaus R."/>
            <person name="Hsiao Y.Y."/>
            <person name="Niu S.C."/>
            <person name="Wang J.Y."/>
            <person name="Lin Y.C."/>
            <person name="Xu Q."/>
            <person name="Chen L.J."/>
            <person name="Yoshida K."/>
            <person name="Fujiwara S."/>
            <person name="Wang Z.W."/>
            <person name="Zhang Y.Q."/>
            <person name="Mitsuda N."/>
            <person name="Wang M."/>
            <person name="Liu G.H."/>
            <person name="Pecoraro L."/>
            <person name="Huang H.X."/>
            <person name="Xiao X.J."/>
            <person name="Lin M."/>
            <person name="Wu X.Y."/>
            <person name="Wu W.L."/>
            <person name="Chen Y.Y."/>
            <person name="Chang S.B."/>
            <person name="Sakamoto S."/>
            <person name="Ohme-Takagi M."/>
            <person name="Yagi M."/>
            <person name="Zeng S.J."/>
            <person name="Shen C.Y."/>
            <person name="Yeh C.M."/>
            <person name="Luo Y.B."/>
            <person name="Tsai W.C."/>
            <person name="Van de Peer Y."/>
            <person name="Liu Z.J."/>
        </authorList>
    </citation>
    <scope>NUCLEOTIDE SEQUENCE [LARGE SCALE GENOMIC DNA]</scope>
    <source>
        <tissue evidence="2">The whole plant</tissue>
    </source>
</reference>
<reference evidence="2 3" key="1">
    <citation type="journal article" date="2016" name="Sci. Rep.">
        <title>The Dendrobium catenatum Lindl. genome sequence provides insights into polysaccharide synthase, floral development and adaptive evolution.</title>
        <authorList>
            <person name="Zhang G.Q."/>
            <person name="Xu Q."/>
            <person name="Bian C."/>
            <person name="Tsai W.C."/>
            <person name="Yeh C.M."/>
            <person name="Liu K.W."/>
            <person name="Yoshida K."/>
            <person name="Zhang L.S."/>
            <person name="Chang S.B."/>
            <person name="Chen F."/>
            <person name="Shi Y."/>
            <person name="Su Y.Y."/>
            <person name="Zhang Y.Q."/>
            <person name="Chen L.J."/>
            <person name="Yin Y."/>
            <person name="Lin M."/>
            <person name="Huang H."/>
            <person name="Deng H."/>
            <person name="Wang Z.W."/>
            <person name="Zhu S.L."/>
            <person name="Zhao X."/>
            <person name="Deng C."/>
            <person name="Niu S.C."/>
            <person name="Huang J."/>
            <person name="Wang M."/>
            <person name="Liu G.H."/>
            <person name="Yang H.J."/>
            <person name="Xiao X.J."/>
            <person name="Hsiao Y.Y."/>
            <person name="Wu W.L."/>
            <person name="Chen Y.Y."/>
            <person name="Mitsuda N."/>
            <person name="Ohme-Takagi M."/>
            <person name="Luo Y.B."/>
            <person name="Van de Peer Y."/>
            <person name="Liu Z.J."/>
        </authorList>
    </citation>
    <scope>NUCLEOTIDE SEQUENCE [LARGE SCALE GENOMIC DNA]</scope>
    <source>
        <tissue evidence="2">The whole plant</tissue>
    </source>
</reference>
<accession>A0A2I0W936</accession>
<dbReference type="Proteomes" id="UP000233837">
    <property type="component" value="Unassembled WGS sequence"/>
</dbReference>
<sequence length="243" mass="27576">MVEDRLKKLLEAKPNPAKSEAKETIGGHGRGGNPNPFRGSENSVVEILEGEDEMPPLELFSREERSVGKQRGVDFARGREELQEKRAKGCVSDVTTGIRWGTGVRTELFRFLPFVMKKEWRRMSSFHLTDKVDFWEGSIVRPVRPDQLARTEADISASKITVFQLFSIGIMEISRCFSSLDRIYLKSSSVSYQYHCHHGLLASILIHMISDGAPSRVFALNDPLDAENMDDSLSFCCLCFWHF</sequence>
<evidence type="ECO:0000313" key="3">
    <source>
        <dbReference type="Proteomes" id="UP000233837"/>
    </source>
</evidence>
<evidence type="ECO:0000256" key="1">
    <source>
        <dbReference type="SAM" id="MobiDB-lite"/>
    </source>
</evidence>
<feature type="region of interest" description="Disordered" evidence="1">
    <location>
        <begin position="1"/>
        <end position="40"/>
    </location>
</feature>
<evidence type="ECO:0000313" key="2">
    <source>
        <dbReference type="EMBL" id="PKU72168.1"/>
    </source>
</evidence>
<feature type="compositionally biased region" description="Basic and acidic residues" evidence="1">
    <location>
        <begin position="1"/>
        <end position="11"/>
    </location>
</feature>
<name>A0A2I0W936_9ASPA</name>
<proteinExistence type="predicted"/>
<protein>
    <submittedName>
        <fullName evidence="2">Uncharacterized protein</fullName>
    </submittedName>
</protein>